<dbReference type="Pfam" id="PF01343">
    <property type="entry name" value="Peptidase_S49"/>
    <property type="match status" value="1"/>
</dbReference>
<sequence length="301" mass="32376">MQPSMKFSARHPLVFGFLLIFLAVILLTGSMYLFASLFFPNERPGWLSRGDKIGVVNVSGVIASSRAITAWIDKLHRDDSVKGVIIRVNSPGGVVGPSQEIFQAVRRLAKDKPTIASMGAVAASGGYYVAAGASEIWANPGTLTASIGVKVKLTDIGEMMQKLGIREQTITSGSLKNAGTMFRPMTPEEKQYFQELANDLHGQFIADIAASRHMDPATIRPLADGRAMTGRQALAAGLVDKMGGFEDAVRGLKKGLGITKETVLLEGPPVKKPLLSRILTSLNIIPENAIPFGPQWVLSYE</sequence>
<organism evidence="7 8">
    <name type="scientific">Desulfoplanes formicivorans</name>
    <dbReference type="NCBI Taxonomy" id="1592317"/>
    <lineage>
        <taxon>Bacteria</taxon>
        <taxon>Pseudomonadati</taxon>
        <taxon>Thermodesulfobacteriota</taxon>
        <taxon>Desulfovibrionia</taxon>
        <taxon>Desulfovibrionales</taxon>
        <taxon>Desulfoplanaceae</taxon>
        <taxon>Desulfoplanes</taxon>
    </lineage>
</organism>
<dbReference type="GO" id="GO:0006508">
    <property type="term" value="P:proteolysis"/>
    <property type="evidence" value="ECO:0007669"/>
    <property type="project" value="UniProtKB-KW"/>
</dbReference>
<dbReference type="Gene3D" id="3.90.226.10">
    <property type="entry name" value="2-enoyl-CoA Hydratase, Chain A, domain 1"/>
    <property type="match status" value="1"/>
</dbReference>
<evidence type="ECO:0000256" key="4">
    <source>
        <dbReference type="ARBA" id="ARBA00022825"/>
    </source>
</evidence>
<dbReference type="PANTHER" id="PTHR42987:SF7">
    <property type="entry name" value="SIGNAL PEPTIDE PEPTIDASE SPPA-RELATED"/>
    <property type="match status" value="1"/>
</dbReference>
<gene>
    <name evidence="7" type="ORF">DPF_1434</name>
</gene>
<dbReference type="EMBL" id="BDFE01000015">
    <property type="protein sequence ID" value="GAU08718.1"/>
    <property type="molecule type" value="Genomic_DNA"/>
</dbReference>
<feature type="domain" description="Peptidase S49" evidence="6">
    <location>
        <begin position="108"/>
        <end position="257"/>
    </location>
</feature>
<keyword evidence="5" id="KW-1133">Transmembrane helix</keyword>
<keyword evidence="4" id="KW-0720">Serine protease</keyword>
<keyword evidence="3" id="KW-0378">Hydrolase</keyword>
<protein>
    <submittedName>
        <fullName evidence="7">Signal peptide peptidase SppA</fullName>
    </submittedName>
</protein>
<dbReference type="InterPro" id="IPR004635">
    <property type="entry name" value="Pept_S49_SppA"/>
</dbReference>
<accession>A0A194AHB0</accession>
<dbReference type="NCBIfam" id="TIGR00706">
    <property type="entry name" value="SppA_dom"/>
    <property type="match status" value="1"/>
</dbReference>
<keyword evidence="5" id="KW-0812">Transmembrane</keyword>
<evidence type="ECO:0000313" key="7">
    <source>
        <dbReference type="EMBL" id="GAU08718.1"/>
    </source>
</evidence>
<dbReference type="CDD" id="cd07023">
    <property type="entry name" value="S49_Sppa_N_C"/>
    <property type="match status" value="1"/>
</dbReference>
<evidence type="ECO:0000256" key="3">
    <source>
        <dbReference type="ARBA" id="ARBA00022801"/>
    </source>
</evidence>
<dbReference type="Gene3D" id="6.20.330.10">
    <property type="match status" value="1"/>
</dbReference>
<dbReference type="SUPFAM" id="SSF52096">
    <property type="entry name" value="ClpP/crotonase"/>
    <property type="match status" value="1"/>
</dbReference>
<keyword evidence="2" id="KW-0645">Protease</keyword>
<evidence type="ECO:0000256" key="2">
    <source>
        <dbReference type="ARBA" id="ARBA00022670"/>
    </source>
</evidence>
<dbReference type="OrthoDB" id="9764363at2"/>
<dbReference type="InterPro" id="IPR002142">
    <property type="entry name" value="Peptidase_S49"/>
</dbReference>
<dbReference type="Proteomes" id="UP000095200">
    <property type="component" value="Unassembled WGS sequence"/>
</dbReference>
<reference evidence="8" key="1">
    <citation type="submission" date="2016-06" db="EMBL/GenBank/DDBJ databases">
        <title>Draft genome sequence of Desulfoplanes formicivorans strain Pf12B.</title>
        <authorList>
            <person name="Watanabe M."/>
            <person name="Kojima H."/>
            <person name="Fukui M."/>
        </authorList>
    </citation>
    <scope>NUCLEOTIDE SEQUENCE [LARGE SCALE GENOMIC DNA]</scope>
    <source>
        <strain evidence="8">Pf12B</strain>
    </source>
</reference>
<dbReference type="STRING" id="1592317.DPF_1434"/>
<dbReference type="InterPro" id="IPR029045">
    <property type="entry name" value="ClpP/crotonase-like_dom_sf"/>
</dbReference>
<evidence type="ECO:0000259" key="6">
    <source>
        <dbReference type="Pfam" id="PF01343"/>
    </source>
</evidence>
<dbReference type="PRINTS" id="PR00127">
    <property type="entry name" value="CLPPROTEASEP"/>
</dbReference>
<evidence type="ECO:0000313" key="8">
    <source>
        <dbReference type="Proteomes" id="UP000095200"/>
    </source>
</evidence>
<dbReference type="PANTHER" id="PTHR42987">
    <property type="entry name" value="PEPTIDASE S49"/>
    <property type="match status" value="1"/>
</dbReference>
<keyword evidence="5" id="KW-0472">Membrane</keyword>
<name>A0A194AHB0_9BACT</name>
<dbReference type="InterPro" id="IPR047272">
    <property type="entry name" value="S49_SppA_C"/>
</dbReference>
<comment type="caution">
    <text evidence="7">The sequence shown here is derived from an EMBL/GenBank/DDBJ whole genome shotgun (WGS) entry which is preliminary data.</text>
</comment>
<dbReference type="InterPro" id="IPR001907">
    <property type="entry name" value="ClpP"/>
</dbReference>
<comment type="similarity">
    <text evidence="1">Belongs to the peptidase S49 family.</text>
</comment>
<evidence type="ECO:0000256" key="1">
    <source>
        <dbReference type="ARBA" id="ARBA00008683"/>
    </source>
</evidence>
<proteinExistence type="inferred from homology"/>
<dbReference type="RefSeq" id="WP_069858460.1">
    <property type="nucleotide sequence ID" value="NZ_BDFE01000015.1"/>
</dbReference>
<keyword evidence="8" id="KW-1185">Reference proteome</keyword>
<dbReference type="GO" id="GO:0004252">
    <property type="term" value="F:serine-type endopeptidase activity"/>
    <property type="evidence" value="ECO:0007669"/>
    <property type="project" value="InterPro"/>
</dbReference>
<dbReference type="GO" id="GO:0004176">
    <property type="term" value="F:ATP-dependent peptidase activity"/>
    <property type="evidence" value="ECO:0007669"/>
    <property type="project" value="InterPro"/>
</dbReference>
<feature type="transmembrane region" description="Helical" evidence="5">
    <location>
        <begin position="12"/>
        <end position="33"/>
    </location>
</feature>
<dbReference type="AlphaFoldDB" id="A0A194AHB0"/>
<evidence type="ECO:0000256" key="5">
    <source>
        <dbReference type="SAM" id="Phobius"/>
    </source>
</evidence>